<dbReference type="EMBL" id="BAABKB010000005">
    <property type="protein sequence ID" value="GAA5007295.1"/>
    <property type="molecule type" value="Genomic_DNA"/>
</dbReference>
<proteinExistence type="predicted"/>
<evidence type="ECO:0000256" key="1">
    <source>
        <dbReference type="SAM" id="MobiDB-lite"/>
    </source>
</evidence>
<name>A0ABP9IU07_9ACTN</name>
<protein>
    <submittedName>
        <fullName evidence="2">Uncharacterized protein</fullName>
    </submittedName>
</protein>
<keyword evidence="3" id="KW-1185">Reference proteome</keyword>
<reference evidence="3" key="1">
    <citation type="journal article" date="2019" name="Int. J. Syst. Evol. Microbiol.">
        <title>The Global Catalogue of Microorganisms (GCM) 10K type strain sequencing project: providing services to taxonomists for standard genome sequencing and annotation.</title>
        <authorList>
            <consortium name="The Broad Institute Genomics Platform"/>
            <consortium name="The Broad Institute Genome Sequencing Center for Infectious Disease"/>
            <person name="Wu L."/>
            <person name="Ma J."/>
        </authorList>
    </citation>
    <scope>NUCLEOTIDE SEQUENCE [LARGE SCALE GENOMIC DNA]</scope>
    <source>
        <strain evidence="3">JCM 18409</strain>
    </source>
</reference>
<sequence length="86" mass="8999">MAGMPGLLVAEVFSGAQVMTVTESSPEPPVAPGMTPHPTAIDAHAASAPADSSVALRGRGRTEELMRVRRLPVMDTHDSVTSLTFE</sequence>
<organism evidence="2 3">
    <name type="scientific">Streptomyces siamensis</name>
    <dbReference type="NCBI Taxonomy" id="1274986"/>
    <lineage>
        <taxon>Bacteria</taxon>
        <taxon>Bacillati</taxon>
        <taxon>Actinomycetota</taxon>
        <taxon>Actinomycetes</taxon>
        <taxon>Kitasatosporales</taxon>
        <taxon>Streptomycetaceae</taxon>
        <taxon>Streptomyces</taxon>
    </lineage>
</organism>
<feature type="region of interest" description="Disordered" evidence="1">
    <location>
        <begin position="23"/>
        <end position="53"/>
    </location>
</feature>
<dbReference type="Proteomes" id="UP001501759">
    <property type="component" value="Unassembled WGS sequence"/>
</dbReference>
<accession>A0ABP9IU07</accession>
<comment type="caution">
    <text evidence="2">The sequence shown here is derived from an EMBL/GenBank/DDBJ whole genome shotgun (WGS) entry which is preliminary data.</text>
</comment>
<evidence type="ECO:0000313" key="2">
    <source>
        <dbReference type="EMBL" id="GAA5007295.1"/>
    </source>
</evidence>
<gene>
    <name evidence="2" type="ORF">GCM10023335_25220</name>
</gene>
<feature type="compositionally biased region" description="Low complexity" evidence="1">
    <location>
        <begin position="40"/>
        <end position="53"/>
    </location>
</feature>
<evidence type="ECO:0000313" key="3">
    <source>
        <dbReference type="Proteomes" id="UP001501759"/>
    </source>
</evidence>